<reference evidence="1 2" key="1">
    <citation type="submission" date="2022-05" db="EMBL/GenBank/DDBJ databases">
        <authorList>
            <consortium name="Genoscope - CEA"/>
            <person name="William W."/>
        </authorList>
    </citation>
    <scope>NUCLEOTIDE SEQUENCE [LARGE SCALE GENOMIC DNA]</scope>
</reference>
<protein>
    <recommendedName>
        <fullName evidence="3">DNA alkylation repair protein</fullName>
    </recommendedName>
</protein>
<evidence type="ECO:0000313" key="2">
    <source>
        <dbReference type="Proteomes" id="UP001159427"/>
    </source>
</evidence>
<dbReference type="InterPro" id="IPR016024">
    <property type="entry name" value="ARM-type_fold"/>
</dbReference>
<proteinExistence type="predicted"/>
<dbReference type="PANTHER" id="PTHR34070:SF1">
    <property type="entry name" value="DNA ALKYLATION REPAIR PROTEIN"/>
    <property type="match status" value="1"/>
</dbReference>
<dbReference type="CDD" id="cd07064">
    <property type="entry name" value="AlkD_like_1"/>
    <property type="match status" value="1"/>
</dbReference>
<accession>A0ABN8LNZ6</accession>
<dbReference type="Gene3D" id="1.25.40.290">
    <property type="entry name" value="ARM repeat domains"/>
    <property type="match status" value="1"/>
</dbReference>
<dbReference type="PANTHER" id="PTHR34070">
    <property type="entry name" value="ARMADILLO-TYPE FOLD"/>
    <property type="match status" value="1"/>
</dbReference>
<dbReference type="EMBL" id="CALNXI010000062">
    <property type="protein sequence ID" value="CAH3017407.1"/>
    <property type="molecule type" value="Genomic_DNA"/>
</dbReference>
<comment type="caution">
    <text evidence="1">The sequence shown here is derived from an EMBL/GenBank/DDBJ whole genome shotgun (WGS) entry which is preliminary data.</text>
</comment>
<dbReference type="Pfam" id="PF08713">
    <property type="entry name" value="DNA_alkylation"/>
    <property type="match status" value="1"/>
</dbReference>
<dbReference type="InterPro" id="IPR014825">
    <property type="entry name" value="DNA_alkylation"/>
</dbReference>
<organism evidence="1 2">
    <name type="scientific">Porites evermanni</name>
    <dbReference type="NCBI Taxonomy" id="104178"/>
    <lineage>
        <taxon>Eukaryota</taxon>
        <taxon>Metazoa</taxon>
        <taxon>Cnidaria</taxon>
        <taxon>Anthozoa</taxon>
        <taxon>Hexacorallia</taxon>
        <taxon>Scleractinia</taxon>
        <taxon>Fungiina</taxon>
        <taxon>Poritidae</taxon>
        <taxon>Porites</taxon>
    </lineage>
</organism>
<dbReference type="Proteomes" id="UP001159427">
    <property type="component" value="Unassembled WGS sequence"/>
</dbReference>
<dbReference type="SUPFAM" id="SSF48371">
    <property type="entry name" value="ARM repeat"/>
    <property type="match status" value="1"/>
</dbReference>
<name>A0ABN8LNZ6_9CNID</name>
<keyword evidence="2" id="KW-1185">Reference proteome</keyword>
<evidence type="ECO:0008006" key="3">
    <source>
        <dbReference type="Google" id="ProtNLM"/>
    </source>
</evidence>
<dbReference type="Gene3D" id="1.20.1660.10">
    <property type="entry name" value="Hypothetical protein (EF3068)"/>
    <property type="match status" value="1"/>
</dbReference>
<gene>
    <name evidence="1" type="ORF">PEVE_00037613</name>
</gene>
<sequence length="281" mass="33062">MSLSSLNSIRKVGYLRSFSAFRPYFSITMSKRGASSTTERNKKRRKVTPSLESRDEVKCLVDNVAKELRKNADLKRSQPMKKYMRDQFEFFGLSSPLRRSVCKEFLQQKLNSEDVRRFATLLWEKSEREFQYFAVDYLAKNMDTSKEFEANMSCVEGLITTKSWWDTVDILASKIIGQLVKQHRVLGKAVMEDWINHENIWLRRTALLHQLSFKNDTDEEMLFRFCSSRAHEEEFFIRKAIGWALRQHAYTSSANVKKYLLKHKKELSSLSFKEAAKHLNL</sequence>
<evidence type="ECO:0000313" key="1">
    <source>
        <dbReference type="EMBL" id="CAH3017407.1"/>
    </source>
</evidence>